<evidence type="ECO:0000313" key="1">
    <source>
        <dbReference type="EMBL" id="GGS36445.1"/>
    </source>
</evidence>
<name>A0A918LEQ9_9PSEU</name>
<dbReference type="EMBL" id="BMRB01000002">
    <property type="protein sequence ID" value="GGS36445.1"/>
    <property type="molecule type" value="Genomic_DNA"/>
</dbReference>
<organism evidence="1 2">
    <name type="scientific">Actinokineospora fastidiosa</name>
    <dbReference type="NCBI Taxonomy" id="1816"/>
    <lineage>
        <taxon>Bacteria</taxon>
        <taxon>Bacillati</taxon>
        <taxon>Actinomycetota</taxon>
        <taxon>Actinomycetes</taxon>
        <taxon>Pseudonocardiales</taxon>
        <taxon>Pseudonocardiaceae</taxon>
        <taxon>Actinokineospora</taxon>
    </lineage>
</organism>
<protein>
    <submittedName>
        <fullName evidence="1">Uncharacterized protein</fullName>
    </submittedName>
</protein>
<dbReference type="Proteomes" id="UP000660680">
    <property type="component" value="Unassembled WGS sequence"/>
</dbReference>
<comment type="caution">
    <text evidence="1">The sequence shown here is derived from an EMBL/GenBank/DDBJ whole genome shotgun (WGS) entry which is preliminary data.</text>
</comment>
<evidence type="ECO:0000313" key="2">
    <source>
        <dbReference type="Proteomes" id="UP000660680"/>
    </source>
</evidence>
<reference evidence="1" key="2">
    <citation type="submission" date="2020-09" db="EMBL/GenBank/DDBJ databases">
        <authorList>
            <person name="Sun Q."/>
            <person name="Ohkuma M."/>
        </authorList>
    </citation>
    <scope>NUCLEOTIDE SEQUENCE</scope>
    <source>
        <strain evidence="1">JCM 3276</strain>
    </source>
</reference>
<dbReference type="AlphaFoldDB" id="A0A918LEQ9"/>
<sequence>MPTLTRLLGAATAAYGAAIVVRPALLASPAGLTNATGEVPGGSQILVRAIGARDAAVGVAMLCAPPGPALRTAVAARVACDLSDAAVFAALPEPDKRRKVVAVAVAWAVLCAIAGSRAS</sequence>
<gene>
    <name evidence="1" type="ORF">GCM10010171_33960</name>
</gene>
<dbReference type="RefSeq" id="WP_189211340.1">
    <property type="nucleotide sequence ID" value="NZ_BMRB01000002.1"/>
</dbReference>
<accession>A0A918LEQ9</accession>
<reference evidence="1" key="1">
    <citation type="journal article" date="2014" name="Int. J. Syst. Evol. Microbiol.">
        <title>Complete genome sequence of Corynebacterium casei LMG S-19264T (=DSM 44701T), isolated from a smear-ripened cheese.</title>
        <authorList>
            <consortium name="US DOE Joint Genome Institute (JGI-PGF)"/>
            <person name="Walter F."/>
            <person name="Albersmeier A."/>
            <person name="Kalinowski J."/>
            <person name="Ruckert C."/>
        </authorList>
    </citation>
    <scope>NUCLEOTIDE SEQUENCE</scope>
    <source>
        <strain evidence="1">JCM 3276</strain>
    </source>
</reference>
<keyword evidence="2" id="KW-1185">Reference proteome</keyword>
<proteinExistence type="predicted"/>